<sequence length="89" mass="9153" precursor="true">MTVVGTAAASLVLLICLTLAAVSGYIMVAPNSNTEIRPRVVGASLLAIFLAIGAGVVMALLREPVDTYFNAVGVGTFILVGVSVKYGRK</sequence>
<accession>C7Q273</accession>
<evidence type="ECO:0000256" key="1">
    <source>
        <dbReference type="SAM" id="Phobius"/>
    </source>
</evidence>
<feature type="transmembrane region" description="Helical" evidence="1">
    <location>
        <begin position="40"/>
        <end position="61"/>
    </location>
</feature>
<evidence type="ECO:0000313" key="2">
    <source>
        <dbReference type="EMBL" id="ACU77610.1"/>
    </source>
</evidence>
<keyword evidence="3" id="KW-1185">Reference proteome</keyword>
<feature type="transmembrane region" description="Helical" evidence="1">
    <location>
        <begin position="6"/>
        <end position="28"/>
    </location>
</feature>
<dbReference type="RefSeq" id="WP_015797334.1">
    <property type="nucleotide sequence ID" value="NC_013131.1"/>
</dbReference>
<dbReference type="EMBL" id="CP001700">
    <property type="protein sequence ID" value="ACU77610.1"/>
    <property type="molecule type" value="Genomic_DNA"/>
</dbReference>
<keyword evidence="1" id="KW-0812">Transmembrane</keyword>
<dbReference type="HOGENOM" id="CLU_2449189_0_0_11"/>
<keyword evidence="1" id="KW-0472">Membrane</keyword>
<dbReference type="KEGG" id="cai:Caci_8797"/>
<organism evidence="2 3">
    <name type="scientific">Catenulispora acidiphila (strain DSM 44928 / JCM 14897 / NBRC 102108 / NRRL B-24433 / ID139908)</name>
    <dbReference type="NCBI Taxonomy" id="479433"/>
    <lineage>
        <taxon>Bacteria</taxon>
        <taxon>Bacillati</taxon>
        <taxon>Actinomycetota</taxon>
        <taxon>Actinomycetes</taxon>
        <taxon>Catenulisporales</taxon>
        <taxon>Catenulisporaceae</taxon>
        <taxon>Catenulispora</taxon>
    </lineage>
</organism>
<reference evidence="2 3" key="1">
    <citation type="journal article" date="2009" name="Stand. Genomic Sci.">
        <title>Complete genome sequence of Catenulispora acidiphila type strain (ID 139908).</title>
        <authorList>
            <person name="Copeland A."/>
            <person name="Lapidus A."/>
            <person name="Glavina Del Rio T."/>
            <person name="Nolan M."/>
            <person name="Lucas S."/>
            <person name="Chen F."/>
            <person name="Tice H."/>
            <person name="Cheng J.F."/>
            <person name="Bruce D."/>
            <person name="Goodwin L."/>
            <person name="Pitluck S."/>
            <person name="Mikhailova N."/>
            <person name="Pati A."/>
            <person name="Ivanova N."/>
            <person name="Mavromatis K."/>
            <person name="Chen A."/>
            <person name="Palaniappan K."/>
            <person name="Chain P."/>
            <person name="Land M."/>
            <person name="Hauser L."/>
            <person name="Chang Y.J."/>
            <person name="Jeffries C.D."/>
            <person name="Chertkov O."/>
            <person name="Brettin T."/>
            <person name="Detter J.C."/>
            <person name="Han C."/>
            <person name="Ali Z."/>
            <person name="Tindall B.J."/>
            <person name="Goker M."/>
            <person name="Bristow J."/>
            <person name="Eisen J.A."/>
            <person name="Markowitz V."/>
            <person name="Hugenholtz P."/>
            <person name="Kyrpides N.C."/>
            <person name="Klenk H.P."/>
        </authorList>
    </citation>
    <scope>NUCLEOTIDE SEQUENCE [LARGE SCALE GENOMIC DNA]</scope>
    <source>
        <strain evidence="3">DSM 44928 / JCM 14897 / NBRC 102108 / NRRL B-24433 / ID139908</strain>
    </source>
</reference>
<protein>
    <submittedName>
        <fullName evidence="2">Uncharacterized protein</fullName>
    </submittedName>
</protein>
<evidence type="ECO:0000313" key="3">
    <source>
        <dbReference type="Proteomes" id="UP000000851"/>
    </source>
</evidence>
<dbReference type="AlphaFoldDB" id="C7Q273"/>
<dbReference type="InParanoid" id="C7Q273"/>
<keyword evidence="1" id="KW-1133">Transmembrane helix</keyword>
<name>C7Q273_CATAD</name>
<proteinExistence type="predicted"/>
<gene>
    <name evidence="2" type="ordered locus">Caci_8797</name>
</gene>
<feature type="transmembrane region" description="Helical" evidence="1">
    <location>
        <begin position="67"/>
        <end position="87"/>
    </location>
</feature>
<dbReference type="Proteomes" id="UP000000851">
    <property type="component" value="Chromosome"/>
</dbReference>